<reference evidence="3" key="1">
    <citation type="journal article" date="2020" name="mSystems">
        <title>Genome- and Community-Level Interaction Insights into Carbon Utilization and Element Cycling Functions of Hydrothermarchaeota in Hydrothermal Sediment.</title>
        <authorList>
            <person name="Zhou Z."/>
            <person name="Liu Y."/>
            <person name="Xu W."/>
            <person name="Pan J."/>
            <person name="Luo Z.H."/>
            <person name="Li M."/>
        </authorList>
    </citation>
    <scope>NUCLEOTIDE SEQUENCE</scope>
    <source>
        <strain evidence="3">SpSt-649</strain>
    </source>
</reference>
<organism evidence="3">
    <name type="scientific">Thermofilum pendens</name>
    <dbReference type="NCBI Taxonomy" id="2269"/>
    <lineage>
        <taxon>Archaea</taxon>
        <taxon>Thermoproteota</taxon>
        <taxon>Thermoprotei</taxon>
        <taxon>Thermofilales</taxon>
        <taxon>Thermofilaceae</taxon>
        <taxon>Thermofilum</taxon>
    </lineage>
</organism>
<evidence type="ECO:0000256" key="1">
    <source>
        <dbReference type="SAM" id="Coils"/>
    </source>
</evidence>
<dbReference type="InterPro" id="IPR027275">
    <property type="entry name" value="PRC-brl_dom"/>
</dbReference>
<accession>A0A7C4D1W6</accession>
<dbReference type="Pfam" id="PF05239">
    <property type="entry name" value="PRC"/>
    <property type="match status" value="1"/>
</dbReference>
<feature type="domain" description="PRC-barrel" evidence="2">
    <location>
        <begin position="18"/>
        <end position="77"/>
    </location>
</feature>
<dbReference type="AlphaFoldDB" id="A0A7C4D1W6"/>
<comment type="caution">
    <text evidence="3">The sequence shown here is derived from an EMBL/GenBank/DDBJ whole genome shotgun (WGS) entry which is preliminary data.</text>
</comment>
<evidence type="ECO:0000259" key="2">
    <source>
        <dbReference type="Pfam" id="PF05239"/>
    </source>
</evidence>
<proteinExistence type="predicted"/>
<dbReference type="SUPFAM" id="SSF50346">
    <property type="entry name" value="PRC-barrel domain"/>
    <property type="match status" value="1"/>
</dbReference>
<dbReference type="InterPro" id="IPR011033">
    <property type="entry name" value="PRC_barrel-like_sf"/>
</dbReference>
<sequence length="204" mass="23807">MESMRGITLSEINDRKLLERIIGWEVYEKNGKLVGRLHKVFISKGTKQPLKVVIKKVKGGQIEISPERLRVDKGRVILIEEESDTFLRVVKRLEDISAELKKMKEEILKLDEQFIGGVMPWETFCEKRKMIEERRIFLKLEAYQLLEVLKYQAEQYGVALSDEDRKHLAHLLDILSADLPVIPLEKLLKIFAEAERARIPSLER</sequence>
<gene>
    <name evidence="3" type="ORF">ENU21_02320</name>
</gene>
<feature type="coiled-coil region" evidence="1">
    <location>
        <begin position="86"/>
        <end position="113"/>
    </location>
</feature>
<protein>
    <recommendedName>
        <fullName evidence="2">PRC-barrel domain-containing protein</fullName>
    </recommendedName>
</protein>
<dbReference type="EMBL" id="DTBQ01000067">
    <property type="protein sequence ID" value="HGM46575.1"/>
    <property type="molecule type" value="Genomic_DNA"/>
</dbReference>
<keyword evidence="1" id="KW-0175">Coiled coil</keyword>
<name>A0A7C4D1W6_THEPE</name>
<evidence type="ECO:0000313" key="3">
    <source>
        <dbReference type="EMBL" id="HGM46575.1"/>
    </source>
</evidence>